<dbReference type="EMBL" id="RQFP01000001">
    <property type="protein sequence ID" value="TGK96312.1"/>
    <property type="molecule type" value="Genomic_DNA"/>
</dbReference>
<dbReference type="Gene3D" id="3.40.50.2000">
    <property type="entry name" value="Glycogen Phosphorylase B"/>
    <property type="match status" value="1"/>
</dbReference>
<dbReference type="PANTHER" id="PTHR46401">
    <property type="entry name" value="GLYCOSYLTRANSFERASE WBBK-RELATED"/>
    <property type="match status" value="1"/>
</dbReference>
<dbReference type="InterPro" id="IPR001296">
    <property type="entry name" value="Glyco_trans_1"/>
</dbReference>
<dbReference type="Pfam" id="PF00534">
    <property type="entry name" value="Glycos_transf_1"/>
    <property type="match status" value="1"/>
</dbReference>
<feature type="domain" description="Glycosyltransferase subfamily 4-like N-terminal" evidence="3">
    <location>
        <begin position="15"/>
        <end position="180"/>
    </location>
</feature>
<keyword evidence="1 4" id="KW-0808">Transferase</keyword>
<evidence type="ECO:0000256" key="1">
    <source>
        <dbReference type="ARBA" id="ARBA00022679"/>
    </source>
</evidence>
<dbReference type="OrthoDB" id="9801609at2"/>
<dbReference type="PANTHER" id="PTHR46401:SF2">
    <property type="entry name" value="GLYCOSYLTRANSFERASE WBBK-RELATED"/>
    <property type="match status" value="1"/>
</dbReference>
<evidence type="ECO:0000313" key="5">
    <source>
        <dbReference type="Proteomes" id="UP000297891"/>
    </source>
</evidence>
<dbReference type="GO" id="GO:0016757">
    <property type="term" value="F:glycosyltransferase activity"/>
    <property type="evidence" value="ECO:0007669"/>
    <property type="project" value="InterPro"/>
</dbReference>
<sequence length="359" mass="41655">MKVAIIHDWLTGMRGGEIVLDSLLKAFPEADLFTLFYSKGKLNERIEGRKITTAFTNNLPFKEKYYRYYLPVFPTAIESLDLKGYDVVISSSHCVAKGVIPHPDTFHLSYIHSPMRYVWDMYYDYFPKRSGLKFFLLQSIANYLRTWDAASANRVDYFTCNSHFVGRRIQKYYRRDYKIVYPPCLPQDFRVHDNSKDDYYLMVSAFAPYKKIDLAIEAFRENGKPLILVGGGQEEGKLVKNLPKNILWKKGLPRTEVVELYKKARGFIFPGMEDFGITPVESQAYATPVIAYGKGGALESVKEDRTGVFFKEQTVKSLNDAIQRAEKIHFKRGDFQNSINRFTEEKFVSEIRKVVDRHK</sequence>
<evidence type="ECO:0000259" key="3">
    <source>
        <dbReference type="Pfam" id="PF13439"/>
    </source>
</evidence>
<dbReference type="InterPro" id="IPR028098">
    <property type="entry name" value="Glyco_trans_4-like_N"/>
</dbReference>
<dbReference type="SUPFAM" id="SSF53756">
    <property type="entry name" value="UDP-Glycosyltransferase/glycogen phosphorylase"/>
    <property type="match status" value="1"/>
</dbReference>
<comment type="caution">
    <text evidence="4">The sequence shown here is derived from an EMBL/GenBank/DDBJ whole genome shotgun (WGS) entry which is preliminary data.</text>
</comment>
<reference evidence="4" key="1">
    <citation type="journal article" date="2019" name="PLoS Negl. Trop. Dis.">
        <title>Revisiting the worldwide diversity of Leptospira species in the environment.</title>
        <authorList>
            <person name="Vincent A.T."/>
            <person name="Schiettekatte O."/>
            <person name="Bourhy P."/>
            <person name="Veyrier F.J."/>
            <person name="Picardeau M."/>
        </authorList>
    </citation>
    <scope>NUCLEOTIDE SEQUENCE [LARGE SCALE GENOMIC DNA]</scope>
    <source>
        <strain evidence="4">201800277</strain>
    </source>
</reference>
<accession>A0A2M9Y3U6</accession>
<dbReference type="AlphaFoldDB" id="A0A2M9Y3U6"/>
<name>A0A2M9Y3U6_9LEPT</name>
<dbReference type="Pfam" id="PF13439">
    <property type="entry name" value="Glyco_transf_4"/>
    <property type="match status" value="1"/>
</dbReference>
<protein>
    <submittedName>
        <fullName evidence="4">Glycosyltransferase family 4 protein</fullName>
    </submittedName>
</protein>
<gene>
    <name evidence="4" type="ORF">EHQ30_06820</name>
</gene>
<dbReference type="Proteomes" id="UP000297891">
    <property type="component" value="Unassembled WGS sequence"/>
</dbReference>
<proteinExistence type="predicted"/>
<keyword evidence="5" id="KW-1185">Reference proteome</keyword>
<dbReference type="RefSeq" id="WP_100789501.1">
    <property type="nucleotide sequence ID" value="NZ_NPDQ01000002.1"/>
</dbReference>
<organism evidence="4 5">
    <name type="scientific">Leptospira brenneri</name>
    <dbReference type="NCBI Taxonomy" id="2023182"/>
    <lineage>
        <taxon>Bacteria</taxon>
        <taxon>Pseudomonadati</taxon>
        <taxon>Spirochaetota</taxon>
        <taxon>Spirochaetia</taxon>
        <taxon>Leptospirales</taxon>
        <taxon>Leptospiraceae</taxon>
        <taxon>Leptospira</taxon>
    </lineage>
</organism>
<evidence type="ECO:0000313" key="4">
    <source>
        <dbReference type="EMBL" id="TGK96312.1"/>
    </source>
</evidence>
<dbReference type="GO" id="GO:0009103">
    <property type="term" value="P:lipopolysaccharide biosynthetic process"/>
    <property type="evidence" value="ECO:0007669"/>
    <property type="project" value="TreeGrafter"/>
</dbReference>
<evidence type="ECO:0000259" key="2">
    <source>
        <dbReference type="Pfam" id="PF00534"/>
    </source>
</evidence>
<feature type="domain" description="Glycosyl transferase family 1" evidence="2">
    <location>
        <begin position="193"/>
        <end position="329"/>
    </location>
</feature>